<proteinExistence type="inferred from homology"/>
<evidence type="ECO:0000313" key="7">
    <source>
        <dbReference type="Proteomes" id="UP000229740"/>
    </source>
</evidence>
<dbReference type="EMBL" id="PDPS01000026">
    <property type="protein sequence ID" value="PID57630.1"/>
    <property type="molecule type" value="Genomic_DNA"/>
</dbReference>
<dbReference type="Pfam" id="PF13407">
    <property type="entry name" value="Peripla_BP_4"/>
    <property type="match status" value="1"/>
</dbReference>
<evidence type="ECO:0000256" key="3">
    <source>
        <dbReference type="ARBA" id="ARBA00022729"/>
    </source>
</evidence>
<evidence type="ECO:0000313" key="6">
    <source>
        <dbReference type="EMBL" id="PID57630.1"/>
    </source>
</evidence>
<comment type="caution">
    <text evidence="6">The sequence shown here is derived from an EMBL/GenBank/DDBJ whole genome shotgun (WGS) entry which is preliminary data.</text>
</comment>
<protein>
    <submittedName>
        <fullName evidence="6">LacI family transcriptional regulator</fullName>
    </submittedName>
</protein>
<dbReference type="InterPro" id="IPR025997">
    <property type="entry name" value="SBP_2_dom"/>
</dbReference>
<dbReference type="AlphaFoldDB" id="A0A2G6E6B2"/>
<evidence type="ECO:0000256" key="2">
    <source>
        <dbReference type="ARBA" id="ARBA00007639"/>
    </source>
</evidence>
<dbReference type="PANTHER" id="PTHR46847">
    <property type="entry name" value="D-ALLOSE-BINDING PERIPLASMIC PROTEIN-RELATED"/>
    <property type="match status" value="1"/>
</dbReference>
<dbReference type="GO" id="GO:0030313">
    <property type="term" value="C:cell envelope"/>
    <property type="evidence" value="ECO:0007669"/>
    <property type="project" value="UniProtKB-SubCell"/>
</dbReference>
<accession>A0A2G6E6B2</accession>
<evidence type="ECO:0000256" key="1">
    <source>
        <dbReference type="ARBA" id="ARBA00004196"/>
    </source>
</evidence>
<comment type="subcellular location">
    <subcellularLocation>
        <location evidence="1">Cell envelope</location>
    </subcellularLocation>
</comment>
<name>A0A2G6E6B2_9BACT</name>
<gene>
    <name evidence="6" type="ORF">CSB45_06615</name>
</gene>
<sequence length="323" mass="34296">MRLCNKARGGKDMKSVVACVAGIALILAAFITPASAADKPVVGLVMKSLANEFFKTMEEGAQKFAKEDGTFDLIAVGMNSETDIDTQVSAMENFITQQVNLIVLAPADSVGMVASVKKAVDAGIPVVNFDVTLDKEALKKVGLGEDFLFVGPDNAAGAEMVGDYLGETLGKGAKVIIIEGNPGADNAKQRKEGFMRSVKKYEFDLLDSKTAHWETEEANTLMTNLLTKYPDVQGVMCANDSMALGVEKAIAAAGKTGEIQIVGFDNIGAVQKLIKDGKVLATIDQFGPEMAANAIKVGFKILNGEELTGWQPTPLELVTKDNL</sequence>
<dbReference type="PANTHER" id="PTHR46847:SF1">
    <property type="entry name" value="D-ALLOSE-BINDING PERIPLASMIC PROTEIN-RELATED"/>
    <property type="match status" value="1"/>
</dbReference>
<dbReference type="InterPro" id="IPR028082">
    <property type="entry name" value="Peripla_BP_I"/>
</dbReference>
<feature type="chain" id="PRO_5014875040" evidence="4">
    <location>
        <begin position="37"/>
        <end position="323"/>
    </location>
</feature>
<dbReference type="Gene3D" id="3.40.50.2300">
    <property type="match status" value="2"/>
</dbReference>
<reference evidence="6 7" key="1">
    <citation type="submission" date="2017-10" db="EMBL/GenBank/DDBJ databases">
        <title>Novel microbial diversity and functional potential in the marine mammal oral microbiome.</title>
        <authorList>
            <person name="Dudek N.K."/>
            <person name="Sun C.L."/>
            <person name="Burstein D."/>
            <person name="Kantor R.S."/>
            <person name="Aliaga Goltsman D.S."/>
            <person name="Bik E.M."/>
            <person name="Thomas B.C."/>
            <person name="Banfield J.F."/>
            <person name="Relman D.A."/>
        </authorList>
    </citation>
    <scope>NUCLEOTIDE SEQUENCE [LARGE SCALE GENOMIC DNA]</scope>
    <source>
        <strain evidence="6">DOLZORAL124_49_17</strain>
    </source>
</reference>
<evidence type="ECO:0000256" key="4">
    <source>
        <dbReference type="SAM" id="SignalP"/>
    </source>
</evidence>
<evidence type="ECO:0000259" key="5">
    <source>
        <dbReference type="Pfam" id="PF13407"/>
    </source>
</evidence>
<organism evidence="6 7">
    <name type="scientific">candidate division KSB3 bacterium</name>
    <dbReference type="NCBI Taxonomy" id="2044937"/>
    <lineage>
        <taxon>Bacteria</taxon>
        <taxon>candidate division KSB3</taxon>
    </lineage>
</organism>
<feature type="signal peptide" evidence="4">
    <location>
        <begin position="1"/>
        <end position="36"/>
    </location>
</feature>
<dbReference type="SUPFAM" id="SSF53822">
    <property type="entry name" value="Periplasmic binding protein-like I"/>
    <property type="match status" value="1"/>
</dbReference>
<dbReference type="CDD" id="cd19970">
    <property type="entry name" value="PBP1_ABC_sugar_binding-like"/>
    <property type="match status" value="1"/>
</dbReference>
<dbReference type="GO" id="GO:0030246">
    <property type="term" value="F:carbohydrate binding"/>
    <property type="evidence" value="ECO:0007669"/>
    <property type="project" value="UniProtKB-ARBA"/>
</dbReference>
<dbReference type="Proteomes" id="UP000229740">
    <property type="component" value="Unassembled WGS sequence"/>
</dbReference>
<feature type="domain" description="Periplasmic binding protein" evidence="5">
    <location>
        <begin position="42"/>
        <end position="306"/>
    </location>
</feature>
<comment type="similarity">
    <text evidence="2">Belongs to the bacterial solute-binding protein 2 family.</text>
</comment>
<keyword evidence="3 4" id="KW-0732">Signal</keyword>